<dbReference type="EMBL" id="KL596655">
    <property type="protein sequence ID" value="KER30812.1"/>
    <property type="molecule type" value="Genomic_DNA"/>
</dbReference>
<reference evidence="1 2" key="1">
    <citation type="submission" date="2013-11" db="EMBL/GenBank/DDBJ databases">
        <title>Opisthorchis viverrini - life in the bile duct.</title>
        <authorList>
            <person name="Young N.D."/>
            <person name="Nagarajan N."/>
            <person name="Lin S.J."/>
            <person name="Korhonen P.K."/>
            <person name="Jex A.R."/>
            <person name="Hall R.S."/>
            <person name="Safavi-Hemami H."/>
            <person name="Kaewkong W."/>
            <person name="Bertrand D."/>
            <person name="Gao S."/>
            <person name="Seet Q."/>
            <person name="Wongkham S."/>
            <person name="Teh B.T."/>
            <person name="Wongkham C."/>
            <person name="Intapan P.M."/>
            <person name="Maleewong W."/>
            <person name="Yang X."/>
            <person name="Hu M."/>
            <person name="Wang Z."/>
            <person name="Hofmann A."/>
            <person name="Sternberg P.W."/>
            <person name="Tan P."/>
            <person name="Wang J."/>
            <person name="Gasser R.B."/>
        </authorList>
    </citation>
    <scope>NUCLEOTIDE SEQUENCE [LARGE SCALE GENOMIC DNA]</scope>
</reference>
<gene>
    <name evidence="1" type="ORF">T265_02850</name>
</gene>
<dbReference type="AlphaFoldDB" id="A0A074ZXW4"/>
<dbReference type="Proteomes" id="UP000054324">
    <property type="component" value="Unassembled WGS sequence"/>
</dbReference>
<dbReference type="KEGG" id="ovi:T265_02850"/>
<organism evidence="1 2">
    <name type="scientific">Opisthorchis viverrini</name>
    <name type="common">Southeast Asian liver fluke</name>
    <dbReference type="NCBI Taxonomy" id="6198"/>
    <lineage>
        <taxon>Eukaryota</taxon>
        <taxon>Metazoa</taxon>
        <taxon>Spiralia</taxon>
        <taxon>Lophotrochozoa</taxon>
        <taxon>Platyhelminthes</taxon>
        <taxon>Trematoda</taxon>
        <taxon>Digenea</taxon>
        <taxon>Opisthorchiida</taxon>
        <taxon>Opisthorchiata</taxon>
        <taxon>Opisthorchiidae</taxon>
        <taxon>Opisthorchis</taxon>
    </lineage>
</organism>
<keyword evidence="2" id="KW-1185">Reference proteome</keyword>
<dbReference type="RefSeq" id="XP_009165458.1">
    <property type="nucleotide sequence ID" value="XM_009167194.1"/>
</dbReference>
<sequence length="69" mass="7630">MKAMAIEKLACETLLLSLCFHNNLLNKNYKILTAYDSTAMGGDALRVIGSRKLGDKVGLNHTLIQLHED</sequence>
<evidence type="ECO:0000313" key="2">
    <source>
        <dbReference type="Proteomes" id="UP000054324"/>
    </source>
</evidence>
<name>A0A074ZXW4_OPIVI</name>
<dbReference type="GeneID" id="20317038"/>
<protein>
    <submittedName>
        <fullName evidence="1">Uncharacterized protein</fullName>
    </submittedName>
</protein>
<accession>A0A074ZXW4</accession>
<dbReference type="CTD" id="20317038"/>
<evidence type="ECO:0000313" key="1">
    <source>
        <dbReference type="EMBL" id="KER30812.1"/>
    </source>
</evidence>
<proteinExistence type="predicted"/>